<evidence type="ECO:0008006" key="3">
    <source>
        <dbReference type="Google" id="ProtNLM"/>
    </source>
</evidence>
<comment type="caution">
    <text evidence="1">The sequence shown here is derived from an EMBL/GenBank/DDBJ whole genome shotgun (WGS) entry which is preliminary data.</text>
</comment>
<gene>
    <name evidence="1" type="ORF">AB1Y20_004997</name>
</gene>
<sequence>MSEDGEAPDCCSNGCTAEDVMRSKHELERSVIFARDSYLPDIVARIAEEMRGVVLRAAPLDANVLPLGSFRWHEGWCKDVILDAMECMLWTGMPYRALERVQLQYNFRTVNAHIVRWARSGAFQEAYRRAMRLQRRPARRGATHNALDTTYVKSMYGRDQVDRNPTDRGRRATKVSALVDEDGVVHSLAFFAGNVADCNTVDATLQTALAGFIGPSRLLRATWTAGFSSSVSPSVRSRRFHRSISSFKGDLDGRFQLVGFTLGPLSPVSSVHLVF</sequence>
<proteinExistence type="predicted"/>
<dbReference type="EMBL" id="JBGBPQ010000013">
    <property type="protein sequence ID" value="KAL1511709.1"/>
    <property type="molecule type" value="Genomic_DNA"/>
</dbReference>
<dbReference type="Proteomes" id="UP001515480">
    <property type="component" value="Unassembled WGS sequence"/>
</dbReference>
<protein>
    <recommendedName>
        <fullName evidence="3">DDE Tnp4 domain-containing protein</fullName>
    </recommendedName>
</protein>
<name>A0AB34J5A2_PRYPA</name>
<evidence type="ECO:0000313" key="2">
    <source>
        <dbReference type="Proteomes" id="UP001515480"/>
    </source>
</evidence>
<evidence type="ECO:0000313" key="1">
    <source>
        <dbReference type="EMBL" id="KAL1511709.1"/>
    </source>
</evidence>
<accession>A0AB34J5A2</accession>
<organism evidence="1 2">
    <name type="scientific">Prymnesium parvum</name>
    <name type="common">Toxic golden alga</name>
    <dbReference type="NCBI Taxonomy" id="97485"/>
    <lineage>
        <taxon>Eukaryota</taxon>
        <taxon>Haptista</taxon>
        <taxon>Haptophyta</taxon>
        <taxon>Prymnesiophyceae</taxon>
        <taxon>Prymnesiales</taxon>
        <taxon>Prymnesiaceae</taxon>
        <taxon>Prymnesium</taxon>
    </lineage>
</organism>
<dbReference type="AlphaFoldDB" id="A0AB34J5A2"/>
<keyword evidence="2" id="KW-1185">Reference proteome</keyword>
<reference evidence="1 2" key="1">
    <citation type="journal article" date="2024" name="Science">
        <title>Giant polyketide synthase enzymes in the biosynthesis of giant marine polyether toxins.</title>
        <authorList>
            <person name="Fallon T.R."/>
            <person name="Shende V.V."/>
            <person name="Wierzbicki I.H."/>
            <person name="Pendleton A.L."/>
            <person name="Watervoot N.F."/>
            <person name="Auber R.P."/>
            <person name="Gonzalez D.J."/>
            <person name="Wisecaver J.H."/>
            <person name="Moore B.S."/>
        </authorList>
    </citation>
    <scope>NUCLEOTIDE SEQUENCE [LARGE SCALE GENOMIC DNA]</scope>
    <source>
        <strain evidence="1 2">12B1</strain>
    </source>
</reference>